<dbReference type="Pfam" id="PF06808">
    <property type="entry name" value="DctM"/>
    <property type="match status" value="1"/>
</dbReference>
<keyword evidence="3 7" id="KW-0997">Cell inner membrane</keyword>
<keyword evidence="7" id="KW-0813">Transport</keyword>
<evidence type="ECO:0000256" key="6">
    <source>
        <dbReference type="ARBA" id="ARBA00023136"/>
    </source>
</evidence>
<name>A0ABX2PWA9_9RHOB</name>
<feature type="transmembrane region" description="Helical" evidence="8">
    <location>
        <begin position="78"/>
        <end position="102"/>
    </location>
</feature>
<dbReference type="PANTHER" id="PTHR33362:SF3">
    <property type="entry name" value="SIALIC ACID TRAP TRANSPORTER PERMEASE PROTEIN SIAT"/>
    <property type="match status" value="1"/>
</dbReference>
<keyword evidence="6 8" id="KW-0472">Membrane</keyword>
<keyword evidence="5 8" id="KW-1133">Transmembrane helix</keyword>
<dbReference type="Proteomes" id="UP000630805">
    <property type="component" value="Unassembled WGS sequence"/>
</dbReference>
<dbReference type="PANTHER" id="PTHR33362">
    <property type="entry name" value="SIALIC ACID TRAP TRANSPORTER PERMEASE PROTEIN SIAT-RELATED"/>
    <property type="match status" value="1"/>
</dbReference>
<protein>
    <submittedName>
        <fullName evidence="10">TRAP transporter large permease subunit</fullName>
    </submittedName>
</protein>
<feature type="transmembrane region" description="Helical" evidence="8">
    <location>
        <begin position="41"/>
        <end position="66"/>
    </location>
</feature>
<gene>
    <name evidence="10" type="ORF">HW561_19905</name>
</gene>
<evidence type="ECO:0000259" key="9">
    <source>
        <dbReference type="Pfam" id="PF06808"/>
    </source>
</evidence>
<keyword evidence="4 8" id="KW-0812">Transmembrane</keyword>
<evidence type="ECO:0000256" key="2">
    <source>
        <dbReference type="ARBA" id="ARBA00022475"/>
    </source>
</evidence>
<dbReference type="InterPro" id="IPR004681">
    <property type="entry name" value="TRAP_DctM"/>
</dbReference>
<evidence type="ECO:0000256" key="4">
    <source>
        <dbReference type="ARBA" id="ARBA00022692"/>
    </source>
</evidence>
<accession>A0ABX2PWA9</accession>
<dbReference type="EMBL" id="JABXWT010000017">
    <property type="protein sequence ID" value="NVO58064.1"/>
    <property type="molecule type" value="Genomic_DNA"/>
</dbReference>
<evidence type="ECO:0000313" key="11">
    <source>
        <dbReference type="Proteomes" id="UP000630805"/>
    </source>
</evidence>
<dbReference type="InterPro" id="IPR010656">
    <property type="entry name" value="DctM"/>
</dbReference>
<evidence type="ECO:0000313" key="10">
    <source>
        <dbReference type="EMBL" id="NVO58064.1"/>
    </source>
</evidence>
<proteinExistence type="predicted"/>
<feature type="domain" description="TRAP C4-dicarboxylate transport system permease DctM subunit" evidence="9">
    <location>
        <begin position="1"/>
        <end position="98"/>
    </location>
</feature>
<evidence type="ECO:0000256" key="3">
    <source>
        <dbReference type="ARBA" id="ARBA00022519"/>
    </source>
</evidence>
<sequence length="103" mass="10864">MNVLLLIVGCVMDMVSAIVILAPLLVSLGRVYGIDPVHLGIIMIINLEIGLLTPPLGINLIVAMSAFRENFSSIARGVLPFVGLMLVGLLIVSFVPALSLGLQ</sequence>
<keyword evidence="2" id="KW-1003">Cell membrane</keyword>
<comment type="function">
    <text evidence="7">Part of the tripartite ATP-independent periplasmic (TRAP) transport system.</text>
</comment>
<organism evidence="10 11">
    <name type="scientific">Ruegeria haliotis</name>
    <dbReference type="NCBI Taxonomy" id="2747601"/>
    <lineage>
        <taxon>Bacteria</taxon>
        <taxon>Pseudomonadati</taxon>
        <taxon>Pseudomonadota</taxon>
        <taxon>Alphaproteobacteria</taxon>
        <taxon>Rhodobacterales</taxon>
        <taxon>Roseobacteraceae</taxon>
        <taxon>Ruegeria</taxon>
    </lineage>
</organism>
<evidence type="ECO:0000256" key="7">
    <source>
        <dbReference type="RuleBase" id="RU369079"/>
    </source>
</evidence>
<comment type="caution">
    <text evidence="10">The sequence shown here is derived from an EMBL/GenBank/DDBJ whole genome shotgun (WGS) entry which is preliminary data.</text>
</comment>
<comment type="subcellular location">
    <subcellularLocation>
        <location evidence="1 7">Cell inner membrane</location>
        <topology evidence="1 7">Multi-pass membrane protein</topology>
    </subcellularLocation>
</comment>
<evidence type="ECO:0000256" key="8">
    <source>
        <dbReference type="SAM" id="Phobius"/>
    </source>
</evidence>
<reference evidence="10 11" key="1">
    <citation type="submission" date="2020-06" db="EMBL/GenBank/DDBJ databases">
        <authorList>
            <person name="Cao W.R."/>
        </authorList>
    </citation>
    <scope>NUCLEOTIDE SEQUENCE [LARGE SCALE GENOMIC DNA]</scope>
    <source>
        <strain evidence="10 11">B1Z28</strain>
    </source>
</reference>
<evidence type="ECO:0000256" key="5">
    <source>
        <dbReference type="ARBA" id="ARBA00022989"/>
    </source>
</evidence>
<evidence type="ECO:0000256" key="1">
    <source>
        <dbReference type="ARBA" id="ARBA00004429"/>
    </source>
</evidence>
<keyword evidence="11" id="KW-1185">Reference proteome</keyword>